<organism evidence="2 3">
    <name type="scientific">Ferrimonas aestuarii</name>
    <dbReference type="NCBI Taxonomy" id="2569539"/>
    <lineage>
        <taxon>Bacteria</taxon>
        <taxon>Pseudomonadati</taxon>
        <taxon>Pseudomonadota</taxon>
        <taxon>Gammaproteobacteria</taxon>
        <taxon>Alteromonadales</taxon>
        <taxon>Ferrimonadaceae</taxon>
        <taxon>Ferrimonas</taxon>
    </lineage>
</organism>
<dbReference type="RefSeq" id="WP_136862763.1">
    <property type="nucleotide sequence ID" value="NZ_SWCJ01000004.1"/>
</dbReference>
<dbReference type="OrthoDB" id="6396706at2"/>
<dbReference type="AlphaFoldDB" id="A0A4U1BPK1"/>
<gene>
    <name evidence="2" type="ORF">FCL42_07390</name>
</gene>
<reference evidence="2 3" key="1">
    <citation type="submission" date="2019-04" db="EMBL/GenBank/DDBJ databases">
        <authorList>
            <person name="Hwang J.C."/>
        </authorList>
    </citation>
    <scope>NUCLEOTIDE SEQUENCE [LARGE SCALE GENOMIC DNA]</scope>
    <source>
        <strain evidence="2 3">IMCC35002</strain>
    </source>
</reference>
<dbReference type="SUPFAM" id="SSF56935">
    <property type="entry name" value="Porins"/>
    <property type="match status" value="1"/>
</dbReference>
<keyword evidence="1" id="KW-0732">Signal</keyword>
<protein>
    <recommendedName>
        <fullName evidence="4">Porin domain-containing protein</fullName>
    </recommendedName>
</protein>
<evidence type="ECO:0000256" key="1">
    <source>
        <dbReference type="SAM" id="SignalP"/>
    </source>
</evidence>
<dbReference type="EMBL" id="SWCJ01000004">
    <property type="protein sequence ID" value="TKB56034.1"/>
    <property type="molecule type" value="Genomic_DNA"/>
</dbReference>
<keyword evidence="3" id="KW-1185">Reference proteome</keyword>
<evidence type="ECO:0000313" key="3">
    <source>
        <dbReference type="Proteomes" id="UP000305675"/>
    </source>
</evidence>
<evidence type="ECO:0008006" key="4">
    <source>
        <dbReference type="Google" id="ProtNLM"/>
    </source>
</evidence>
<accession>A0A4U1BPK1</accession>
<dbReference type="Proteomes" id="UP000305675">
    <property type="component" value="Unassembled WGS sequence"/>
</dbReference>
<name>A0A4U1BPK1_9GAMM</name>
<sequence length="335" mass="36944">MLRPILLCASLCASTSALAGAANPSAAEQAAILAPSLFGDIQVQALMQEHSMSEFDAKEANLGLKGGGQLPHFYLGYNLMAQYSNNLDDIEVRNAYAFLTAAPGTLFVGKSDSGSYQDVYSHVDIHPNLNAHGTGKQAPLHEQGKWADNTLGYASPWWHSGAGDLQLKTSVTPMESKSGNHGDVWMGRINYRYDNIEAVLNYLNMAGDIGDQDETYHRTAMTLRGQFDAVKLVALAELTNNSFSHAQNTYVASASYQQDRWLWGISHQYKTFEDEQRFPALGLTIASVRYQYWQDLSFYVEGAVYSDDPADYVDFSQDRFAHAGNSLALGMLFSF</sequence>
<comment type="caution">
    <text evidence="2">The sequence shown here is derived from an EMBL/GenBank/DDBJ whole genome shotgun (WGS) entry which is preliminary data.</text>
</comment>
<proteinExistence type="predicted"/>
<feature type="signal peptide" evidence="1">
    <location>
        <begin position="1"/>
        <end position="19"/>
    </location>
</feature>
<dbReference type="InterPro" id="IPR023614">
    <property type="entry name" value="Porin_dom_sf"/>
</dbReference>
<feature type="chain" id="PRO_5020419867" description="Porin domain-containing protein" evidence="1">
    <location>
        <begin position="20"/>
        <end position="335"/>
    </location>
</feature>
<dbReference type="Gene3D" id="2.40.160.10">
    <property type="entry name" value="Porin"/>
    <property type="match status" value="1"/>
</dbReference>
<evidence type="ECO:0000313" key="2">
    <source>
        <dbReference type="EMBL" id="TKB56034.1"/>
    </source>
</evidence>